<accession>D1CDS9</accession>
<evidence type="ECO:0000313" key="9">
    <source>
        <dbReference type="EMBL" id="ACZ41085.1"/>
    </source>
</evidence>
<dbReference type="InterPro" id="IPR015424">
    <property type="entry name" value="PyrdxlP-dep_Trfase"/>
</dbReference>
<keyword evidence="5 7" id="KW-0663">Pyridoxal phosphate</keyword>
<dbReference type="AlphaFoldDB" id="D1CDS9"/>
<reference evidence="10" key="1">
    <citation type="journal article" date="2010" name="Stand. Genomic Sci.">
        <title>Complete genome sequence of 'Thermobaculum terrenum' type strain (YNP1).</title>
        <authorList>
            <person name="Kiss H."/>
            <person name="Cleland D."/>
            <person name="Lapidus A."/>
            <person name="Lucas S."/>
            <person name="Glavina Del Rio T."/>
            <person name="Nolan M."/>
            <person name="Tice H."/>
            <person name="Han C."/>
            <person name="Goodwin L."/>
            <person name="Pitluck S."/>
            <person name="Liolios K."/>
            <person name="Ivanova N."/>
            <person name="Mavromatis K."/>
            <person name="Ovchinnikova G."/>
            <person name="Pati A."/>
            <person name="Chen A."/>
            <person name="Palaniappan K."/>
            <person name="Land M."/>
            <person name="Hauser L."/>
            <person name="Chang Y."/>
            <person name="Jeffries C."/>
            <person name="Lu M."/>
            <person name="Brettin T."/>
            <person name="Detter J."/>
            <person name="Goker M."/>
            <person name="Tindall B."/>
            <person name="Beck B."/>
            <person name="McDermott T."/>
            <person name="Woyke T."/>
            <person name="Bristow J."/>
            <person name="Eisen J."/>
            <person name="Markowitz V."/>
            <person name="Hugenholtz P."/>
            <person name="Kyrpides N."/>
            <person name="Klenk H."/>
            <person name="Cheng J."/>
        </authorList>
    </citation>
    <scope>NUCLEOTIDE SEQUENCE [LARGE SCALE GENOMIC DNA]</scope>
    <source>
        <strain evidence="10">ATCC BAA-798 / YNP1</strain>
    </source>
</reference>
<feature type="domain" description="Aminotransferase class V" evidence="8">
    <location>
        <begin position="39"/>
        <end position="338"/>
    </location>
</feature>
<keyword evidence="3 9" id="KW-0032">Aminotransferase</keyword>
<dbReference type="OrthoDB" id="9766472at2"/>
<dbReference type="Pfam" id="PF00266">
    <property type="entry name" value="Aminotran_5"/>
    <property type="match status" value="1"/>
</dbReference>
<dbReference type="HOGENOM" id="CLU_027686_0_0_0"/>
<dbReference type="Proteomes" id="UP000000323">
    <property type="component" value="Chromosome 1"/>
</dbReference>
<dbReference type="RefSeq" id="WP_012874120.1">
    <property type="nucleotide sequence ID" value="NC_013525.1"/>
</dbReference>
<evidence type="ECO:0000256" key="7">
    <source>
        <dbReference type="PIRSR" id="PIRSR000524-50"/>
    </source>
</evidence>
<feature type="modified residue" description="N6-(pyridoxal phosphate)lysine" evidence="7">
    <location>
        <position position="202"/>
    </location>
</feature>
<dbReference type="GO" id="GO:0008453">
    <property type="term" value="F:alanine-glyoxylate transaminase activity"/>
    <property type="evidence" value="ECO:0007669"/>
    <property type="project" value="UniProtKB-EC"/>
</dbReference>
<dbReference type="eggNOG" id="COG0075">
    <property type="taxonomic scope" value="Bacteria"/>
</dbReference>
<gene>
    <name evidence="9" type="ordered locus">Tter_0163</name>
</gene>
<evidence type="ECO:0000256" key="6">
    <source>
        <dbReference type="PIRSR" id="PIRSR000524-1"/>
    </source>
</evidence>
<dbReference type="Gene3D" id="3.40.640.10">
    <property type="entry name" value="Type I PLP-dependent aspartate aminotransferase-like (Major domain)"/>
    <property type="match status" value="1"/>
</dbReference>
<dbReference type="EMBL" id="CP001825">
    <property type="protein sequence ID" value="ACZ41085.1"/>
    <property type="molecule type" value="Genomic_DNA"/>
</dbReference>
<dbReference type="InterPro" id="IPR024169">
    <property type="entry name" value="SP_NH2Trfase/AEP_transaminase"/>
</dbReference>
<evidence type="ECO:0000256" key="1">
    <source>
        <dbReference type="ARBA" id="ARBA00001933"/>
    </source>
</evidence>
<dbReference type="PANTHER" id="PTHR21152">
    <property type="entry name" value="AMINOTRANSFERASE CLASS V"/>
    <property type="match status" value="1"/>
</dbReference>
<dbReference type="InterPro" id="IPR015421">
    <property type="entry name" value="PyrdxlP-dep_Trfase_major"/>
</dbReference>
<dbReference type="KEGG" id="ttr:Tter_0163"/>
<dbReference type="InterPro" id="IPR000192">
    <property type="entry name" value="Aminotrans_V_dom"/>
</dbReference>
<dbReference type="GO" id="GO:0004760">
    <property type="term" value="F:L-serine-pyruvate transaminase activity"/>
    <property type="evidence" value="ECO:0007669"/>
    <property type="project" value="TreeGrafter"/>
</dbReference>
<proteinExistence type="inferred from homology"/>
<keyword evidence="4 9" id="KW-0808">Transferase</keyword>
<evidence type="ECO:0000256" key="2">
    <source>
        <dbReference type="ARBA" id="ARBA00009236"/>
    </source>
</evidence>
<dbReference type="EC" id="2.6.1.44" evidence="9"/>
<evidence type="ECO:0000256" key="5">
    <source>
        <dbReference type="ARBA" id="ARBA00022898"/>
    </source>
</evidence>
<dbReference type="PANTHER" id="PTHR21152:SF40">
    <property type="entry name" value="ALANINE--GLYOXYLATE AMINOTRANSFERASE"/>
    <property type="match status" value="1"/>
</dbReference>
<dbReference type="FunFam" id="3.40.640.10:FF:000027">
    <property type="entry name" value="Serine--pyruvate aminotransferase, mitochondrial"/>
    <property type="match status" value="1"/>
</dbReference>
<dbReference type="Gene3D" id="3.90.1150.10">
    <property type="entry name" value="Aspartate Aminotransferase, domain 1"/>
    <property type="match status" value="1"/>
</dbReference>
<keyword evidence="10" id="KW-1185">Reference proteome</keyword>
<protein>
    <submittedName>
        <fullName evidence="9">Alanine--glyoxylate transaminase</fullName>
        <ecNumber evidence="9">2.6.1.44</ecNumber>
    </submittedName>
</protein>
<dbReference type="SUPFAM" id="SSF53383">
    <property type="entry name" value="PLP-dependent transferases"/>
    <property type="match status" value="1"/>
</dbReference>
<evidence type="ECO:0000256" key="3">
    <source>
        <dbReference type="ARBA" id="ARBA00022576"/>
    </source>
</evidence>
<dbReference type="InterPro" id="IPR015422">
    <property type="entry name" value="PyrdxlP-dep_Trfase_small"/>
</dbReference>
<sequence>MTVGIQPRTITVPKRLLLGPGPSELDPEVARALSLPSLGHLDPAMVEIMQDIKRLLQYTFVTRNEATLAVSGTGTSAMETALANVIEPGDKVLVGIMGYFGDRLAQITAKLGGQVIRVEAEWGKAIDPDMIIARIKEVTPQVVCLVHAETSTGVVQPEIEHISSAAHEVGAVLVVDTVTSLGGQPVKVDDWGIDVCYSAGQKCIGAPSGLSPITFGELALDKINKRTTPVSSFYLDLNLLRNYWDSQQYHHTISAPLVYALHTALDKIQQEGLENRWKRHEINQRAFLAGVEALSLDLLAEKDHRLNTLITIKTTEDIAERTIRQELLNDYSIEVGGGIGPFQGKLLRIGLMGYGSRREFIIQLLAALESILRKHGRPVPEGCSVAAAMKVYETAL</sequence>
<evidence type="ECO:0000256" key="4">
    <source>
        <dbReference type="ARBA" id="ARBA00022679"/>
    </source>
</evidence>
<dbReference type="PIRSF" id="PIRSF000524">
    <property type="entry name" value="SPT"/>
    <property type="match status" value="1"/>
</dbReference>
<comment type="similarity">
    <text evidence="2">Belongs to the class-V pyridoxal-phosphate-dependent aminotransferase family.</text>
</comment>
<evidence type="ECO:0000313" key="10">
    <source>
        <dbReference type="Proteomes" id="UP000000323"/>
    </source>
</evidence>
<name>D1CDS9_THET1</name>
<dbReference type="GO" id="GO:0019265">
    <property type="term" value="P:glycine biosynthetic process, by transamination of glyoxylate"/>
    <property type="evidence" value="ECO:0007669"/>
    <property type="project" value="TreeGrafter"/>
</dbReference>
<comment type="cofactor">
    <cofactor evidence="1 7">
        <name>pyridoxal 5'-phosphate</name>
        <dbReference type="ChEBI" id="CHEBI:597326"/>
    </cofactor>
</comment>
<evidence type="ECO:0000259" key="8">
    <source>
        <dbReference type="Pfam" id="PF00266"/>
    </source>
</evidence>
<feature type="binding site" evidence="6">
    <location>
        <position position="348"/>
    </location>
    <ligand>
        <name>substrate</name>
    </ligand>
</feature>
<organism evidence="9 10">
    <name type="scientific">Thermobaculum terrenum (strain ATCC BAA-798 / CCMEE 7001 / YNP1)</name>
    <dbReference type="NCBI Taxonomy" id="525904"/>
    <lineage>
        <taxon>Bacteria</taxon>
        <taxon>Bacillati</taxon>
        <taxon>Chloroflexota</taxon>
        <taxon>Chloroflexia</taxon>
        <taxon>Candidatus Thermobaculales</taxon>
        <taxon>Candidatus Thermobaculaceae</taxon>
        <taxon>Thermobaculum</taxon>
    </lineage>
</organism>
<dbReference type="STRING" id="525904.Tter_0163"/>